<gene>
    <name evidence="8" type="primary">phnC</name>
    <name evidence="8" type="ORF">FIV50_13305</name>
</gene>
<keyword evidence="2" id="KW-1003">Cell membrane</keyword>
<evidence type="ECO:0000256" key="4">
    <source>
        <dbReference type="ARBA" id="ARBA00022840"/>
    </source>
</evidence>
<evidence type="ECO:0000313" key="8">
    <source>
        <dbReference type="EMBL" id="QDE35679.1"/>
    </source>
</evidence>
<reference evidence="8 9" key="1">
    <citation type="submission" date="2019-06" db="EMBL/GenBank/DDBJ databases">
        <title>Complete genome of Microbacterium foliorum M2.</title>
        <authorList>
            <person name="Cao G."/>
        </authorList>
    </citation>
    <scope>NUCLEOTIDE SEQUENCE [LARGE SCALE GENOMIC DNA]</scope>
    <source>
        <strain evidence="8 9">M2</strain>
    </source>
</reference>
<dbReference type="CDD" id="cd03256">
    <property type="entry name" value="ABC_PhnC_transporter"/>
    <property type="match status" value="1"/>
</dbReference>
<keyword evidence="4 8" id="KW-0067">ATP-binding</keyword>
<dbReference type="PANTHER" id="PTHR43166">
    <property type="entry name" value="AMINO ACID IMPORT ATP-BINDING PROTEIN"/>
    <property type="match status" value="1"/>
</dbReference>
<dbReference type="InterPro" id="IPR012693">
    <property type="entry name" value="ABC_transpr_PhnC"/>
</dbReference>
<evidence type="ECO:0000256" key="2">
    <source>
        <dbReference type="ARBA" id="ARBA00022475"/>
    </source>
</evidence>
<evidence type="ECO:0000313" key="9">
    <source>
        <dbReference type="Proteomes" id="UP000316125"/>
    </source>
</evidence>
<dbReference type="NCBIfam" id="TIGR02315">
    <property type="entry name" value="ABC_phnC"/>
    <property type="match status" value="1"/>
</dbReference>
<dbReference type="GO" id="GO:0015416">
    <property type="term" value="F:ABC-type phosphonate transporter activity"/>
    <property type="evidence" value="ECO:0007669"/>
    <property type="project" value="InterPro"/>
</dbReference>
<name>A0A4Y5YTL9_9MICO</name>
<keyword evidence="6" id="KW-0472">Membrane</keyword>
<evidence type="ECO:0000256" key="5">
    <source>
        <dbReference type="ARBA" id="ARBA00022967"/>
    </source>
</evidence>
<accession>A0A4Y5YTL9</accession>
<dbReference type="PROSITE" id="PS50893">
    <property type="entry name" value="ABC_TRANSPORTER_2"/>
    <property type="match status" value="1"/>
</dbReference>
<dbReference type="PANTHER" id="PTHR43166:SF6">
    <property type="entry name" value="PHOSPHONATES IMPORT ATP-BINDING PROTEIN PHNC"/>
    <property type="match status" value="1"/>
</dbReference>
<sequence>MSSLAPPRPWGSSKLSDQIQHVDAAAQAAASTPWSIRLDGVTVRYPNGTIGLDRVSLDIDAGEMVAVVGLSGSGKSTLIRTINGLVPVTSGTLDVGEHRVSGASPRTLRRLRGDIGMVFQGFNLAGRASVLQNVLVGRLAHTPLWRTLLGAYPDADRQLAYQALDRVGILPKLHSRASDLSGGQQQRVAIARALAQEPRIVLADEPVASLDPPTAHGVMNDLRRINRDLGITVLVNLHLLDLAREYGARMIGMRAGKIVYDGPAASATDADFESIYGRSLTPDDRLDT</sequence>
<dbReference type="SMART" id="SM00382">
    <property type="entry name" value="AAA"/>
    <property type="match status" value="1"/>
</dbReference>
<keyword evidence="3" id="KW-0547">Nucleotide-binding</keyword>
<dbReference type="Gene3D" id="3.40.50.300">
    <property type="entry name" value="P-loop containing nucleotide triphosphate hydrolases"/>
    <property type="match status" value="1"/>
</dbReference>
<dbReference type="OrthoDB" id="4283894at2"/>
<evidence type="ECO:0000259" key="7">
    <source>
        <dbReference type="PROSITE" id="PS50893"/>
    </source>
</evidence>
<dbReference type="PROSITE" id="PS00211">
    <property type="entry name" value="ABC_TRANSPORTER_1"/>
    <property type="match status" value="1"/>
</dbReference>
<dbReference type="GO" id="GO:0016020">
    <property type="term" value="C:membrane"/>
    <property type="evidence" value="ECO:0007669"/>
    <property type="project" value="InterPro"/>
</dbReference>
<evidence type="ECO:0000256" key="3">
    <source>
        <dbReference type="ARBA" id="ARBA00022741"/>
    </source>
</evidence>
<dbReference type="GO" id="GO:0005524">
    <property type="term" value="F:ATP binding"/>
    <property type="evidence" value="ECO:0007669"/>
    <property type="project" value="UniProtKB-KW"/>
</dbReference>
<evidence type="ECO:0000256" key="6">
    <source>
        <dbReference type="ARBA" id="ARBA00023136"/>
    </source>
</evidence>
<dbReference type="Proteomes" id="UP000316125">
    <property type="component" value="Chromosome"/>
</dbReference>
<evidence type="ECO:0000256" key="1">
    <source>
        <dbReference type="ARBA" id="ARBA00022448"/>
    </source>
</evidence>
<dbReference type="EMBL" id="CP041040">
    <property type="protein sequence ID" value="QDE35679.1"/>
    <property type="molecule type" value="Genomic_DNA"/>
</dbReference>
<dbReference type="InterPro" id="IPR017871">
    <property type="entry name" value="ABC_transporter-like_CS"/>
</dbReference>
<protein>
    <submittedName>
        <fullName evidence="8">Phosphonate ABC transporter ATP-binding protein</fullName>
    </submittedName>
</protein>
<proteinExistence type="predicted"/>
<dbReference type="InterPro" id="IPR050086">
    <property type="entry name" value="MetN_ABC_transporter-like"/>
</dbReference>
<keyword evidence="1" id="KW-0813">Transport</keyword>
<dbReference type="Pfam" id="PF00005">
    <property type="entry name" value="ABC_tran"/>
    <property type="match status" value="1"/>
</dbReference>
<dbReference type="SUPFAM" id="SSF52540">
    <property type="entry name" value="P-loop containing nucleoside triphosphate hydrolases"/>
    <property type="match status" value="1"/>
</dbReference>
<keyword evidence="5" id="KW-1278">Translocase</keyword>
<dbReference type="InterPro" id="IPR003439">
    <property type="entry name" value="ABC_transporter-like_ATP-bd"/>
</dbReference>
<dbReference type="InterPro" id="IPR003593">
    <property type="entry name" value="AAA+_ATPase"/>
</dbReference>
<feature type="domain" description="ABC transporter" evidence="7">
    <location>
        <begin position="36"/>
        <end position="280"/>
    </location>
</feature>
<dbReference type="GO" id="GO:0016887">
    <property type="term" value="F:ATP hydrolysis activity"/>
    <property type="evidence" value="ECO:0007669"/>
    <property type="project" value="InterPro"/>
</dbReference>
<dbReference type="InterPro" id="IPR027417">
    <property type="entry name" value="P-loop_NTPase"/>
</dbReference>
<dbReference type="AlphaFoldDB" id="A0A4Y5YTL9"/>
<organism evidence="8 9">
    <name type="scientific">Microbacterium foliorum</name>
    <dbReference type="NCBI Taxonomy" id="104336"/>
    <lineage>
        <taxon>Bacteria</taxon>
        <taxon>Bacillati</taxon>
        <taxon>Actinomycetota</taxon>
        <taxon>Actinomycetes</taxon>
        <taxon>Micrococcales</taxon>
        <taxon>Microbacteriaceae</taxon>
        <taxon>Microbacterium</taxon>
    </lineage>
</organism>